<comment type="caution">
    <text evidence="2">The sequence shown here is derived from an EMBL/GenBank/DDBJ whole genome shotgun (WGS) entry which is preliminary data.</text>
</comment>
<evidence type="ECO:0000313" key="3">
    <source>
        <dbReference type="Proteomes" id="UP001159179"/>
    </source>
</evidence>
<dbReference type="EMBL" id="JAROYP010000013">
    <property type="protein sequence ID" value="MDH5163204.1"/>
    <property type="molecule type" value="Genomic_DNA"/>
</dbReference>
<accession>A0AAW6T3D0</accession>
<feature type="compositionally biased region" description="Low complexity" evidence="1">
    <location>
        <begin position="313"/>
        <end position="325"/>
    </location>
</feature>
<evidence type="ECO:0000256" key="1">
    <source>
        <dbReference type="SAM" id="MobiDB-lite"/>
    </source>
</evidence>
<protein>
    <submittedName>
        <fullName evidence="2">Uncharacterized protein</fullName>
    </submittedName>
</protein>
<name>A0AAW6T3D0_9BACI</name>
<gene>
    <name evidence="2" type="ORF">P5X88_19915</name>
</gene>
<dbReference type="AlphaFoldDB" id="A0AAW6T3D0"/>
<sequence>MPILLVAIILVIFLIFMIASNKTKNKFIHIKDQAIPDNLGIQTDTLLPIVQELDRTLSSSYTSNVKARFLKEHPKVRDYEFDWFLFELKRFFIMNSLLKSVPMFSPRVDDIWHEMLMFTREYEKFSKDYYKEVLHHTPNMEVTPIPGERGFFDWVYLSLFESTPNSRAIWGGFLKNPIKQEIIDDFKNLSENELLNKYFRQGHDWLNNKLELIRKFKNEILLSEQMMETNRKPTPLPHSSSESQLFHLAVGAAIFYSLYDSHSFQNSMDEILPDEYYKVATTTGIGATCSGFSCSGSSDSCHSGGDSGGDSGGSSCSSCGSGCSS</sequence>
<evidence type="ECO:0000313" key="2">
    <source>
        <dbReference type="EMBL" id="MDH5163204.1"/>
    </source>
</evidence>
<proteinExistence type="predicted"/>
<feature type="region of interest" description="Disordered" evidence="1">
    <location>
        <begin position="303"/>
        <end position="325"/>
    </location>
</feature>
<dbReference type="Proteomes" id="UP001159179">
    <property type="component" value="Unassembled WGS sequence"/>
</dbReference>
<organism evidence="2 3">
    <name type="scientific">Heyndrickxia oleronia</name>
    <dbReference type="NCBI Taxonomy" id="38875"/>
    <lineage>
        <taxon>Bacteria</taxon>
        <taxon>Bacillati</taxon>
        <taxon>Bacillota</taxon>
        <taxon>Bacilli</taxon>
        <taxon>Bacillales</taxon>
        <taxon>Bacillaceae</taxon>
        <taxon>Heyndrickxia</taxon>
    </lineage>
</organism>
<reference evidence="2" key="1">
    <citation type="submission" date="2023-03" db="EMBL/GenBank/DDBJ databases">
        <title>Bacterial isolates from washroom surfaces on a university campus.</title>
        <authorList>
            <person name="Holman D.B."/>
            <person name="Gzyl K.E."/>
            <person name="Taheri A.E."/>
        </authorList>
    </citation>
    <scope>NUCLEOTIDE SEQUENCE</scope>
    <source>
        <strain evidence="2">RD03</strain>
    </source>
</reference>
<dbReference type="RefSeq" id="WP_280617951.1">
    <property type="nucleotide sequence ID" value="NZ_JAROYP010000013.1"/>
</dbReference>